<dbReference type="RefSeq" id="XP_001463296.1">
    <property type="nucleotide sequence ID" value="XM_001463259.1"/>
</dbReference>
<proteinExistence type="predicted"/>
<dbReference type="eggNOG" id="ENOG502SKNP">
    <property type="taxonomic scope" value="Eukaryota"/>
</dbReference>
<dbReference type="OMA" id="CARWLCY"/>
<reference evidence="2 3" key="1">
    <citation type="journal article" date="2007" name="Nat. Genet.">
        <title>Comparative genomic analysis of three Leishmania species that cause diverse human disease.</title>
        <authorList>
            <person name="Peacock C.S."/>
            <person name="Seeger K."/>
            <person name="Harris D."/>
            <person name="Murphy L."/>
            <person name="Ruiz J.C."/>
            <person name="Quail M.A."/>
            <person name="Peters N."/>
            <person name="Adlem E."/>
            <person name="Tivey A."/>
            <person name="Aslett M."/>
            <person name="Kerhornou A."/>
            <person name="Ivens A."/>
            <person name="Fraser A."/>
            <person name="Rajandream M.A."/>
            <person name="Carver T."/>
            <person name="Norbertczak H."/>
            <person name="Chillingworth T."/>
            <person name="Hance Z."/>
            <person name="Jagels K."/>
            <person name="Moule S."/>
            <person name="Ormond D."/>
            <person name="Rutter S."/>
            <person name="Squares R."/>
            <person name="Whitehead S."/>
            <person name="Rabbinowitsch E."/>
            <person name="Arrowsmith C."/>
            <person name="White B."/>
            <person name="Thurston S."/>
            <person name="Bringaud F."/>
            <person name="Baldauf S.L."/>
            <person name="Faulconbridge A."/>
            <person name="Jeffares D."/>
            <person name="Depledge D.P."/>
            <person name="Oyola S.O."/>
            <person name="Hilley J.D."/>
            <person name="Brito L.O."/>
            <person name="Tosi L.R."/>
            <person name="Barrell B."/>
            <person name="Cruz A.K."/>
            <person name="Mottram J.C."/>
            <person name="Smith D.F."/>
            <person name="Berriman M."/>
        </authorList>
    </citation>
    <scope>NUCLEOTIDE SEQUENCE [LARGE SCALE GENOMIC DNA]</scope>
    <source>
        <strain evidence="2 3">JPCM5</strain>
    </source>
</reference>
<dbReference type="AlphaFoldDB" id="A4HTA5"/>
<dbReference type="EMBL" id="FR796439">
    <property type="protein sequence ID" value="CAM65653.1"/>
    <property type="molecule type" value="Genomic_DNA"/>
</dbReference>
<protein>
    <submittedName>
        <fullName evidence="2">Uncharacterized protein</fullName>
    </submittedName>
</protein>
<accession>A4HTA5</accession>
<feature type="compositionally biased region" description="Basic and acidic residues" evidence="1">
    <location>
        <begin position="295"/>
        <end position="318"/>
    </location>
</feature>
<name>A4HTA5_LEIIN</name>
<dbReference type="GeneID" id="5066707"/>
<evidence type="ECO:0000256" key="1">
    <source>
        <dbReference type="SAM" id="MobiDB-lite"/>
    </source>
</evidence>
<sequence length="325" mass="34691">MSSPSSSLPAAASLPATHATSPGALSSAVVSSPAPMCTHFPLPPPPQEGQQANNRSLSNDTHAGQMVREQQQMIEQLMSTGLVQAADLLDFGFSTAELRAAGLHLPPLHHRAGEQTKGVLEAAQAEWMADDHGEACRRRGVPRKRAWCDDAAQARPQKNERATPSPAISGAAETALSAAETTREPQTLAKSVATPALLSEETRARSLHAAKLVEQTQSLRRHRGAQECARWLCYDDTDDEEVSSTASTGTSSGEATSALASMARAAETLPKARCNTALAFSGLDVAVVKEIAQRLQEESGRDASVESRRTREYLESRENGNTPYM</sequence>
<evidence type="ECO:0000313" key="2">
    <source>
        <dbReference type="EMBL" id="CAM65653.1"/>
    </source>
</evidence>
<feature type="region of interest" description="Disordered" evidence="1">
    <location>
        <begin position="295"/>
        <end position="325"/>
    </location>
</feature>
<feature type="region of interest" description="Disordered" evidence="1">
    <location>
        <begin position="150"/>
        <end position="188"/>
    </location>
</feature>
<dbReference type="VEuPathDB" id="TriTrypDB:LINF_070013800"/>
<dbReference type="InParanoid" id="A4HTA5"/>
<feature type="compositionally biased region" description="Polar residues" evidence="1">
    <location>
        <begin position="48"/>
        <end position="58"/>
    </location>
</feature>
<evidence type="ECO:0000313" key="3">
    <source>
        <dbReference type="Proteomes" id="UP000008153"/>
    </source>
</evidence>
<dbReference type="Proteomes" id="UP000008153">
    <property type="component" value="Chromosome 7"/>
</dbReference>
<organism evidence="2 3">
    <name type="scientific">Leishmania infantum</name>
    <dbReference type="NCBI Taxonomy" id="5671"/>
    <lineage>
        <taxon>Eukaryota</taxon>
        <taxon>Discoba</taxon>
        <taxon>Euglenozoa</taxon>
        <taxon>Kinetoplastea</taxon>
        <taxon>Metakinetoplastina</taxon>
        <taxon>Trypanosomatida</taxon>
        <taxon>Trypanosomatidae</taxon>
        <taxon>Leishmaniinae</taxon>
        <taxon>Leishmania</taxon>
    </lineage>
</organism>
<feature type="region of interest" description="Disordered" evidence="1">
    <location>
        <begin position="1"/>
        <end position="58"/>
    </location>
</feature>
<feature type="compositionally biased region" description="Low complexity" evidence="1">
    <location>
        <begin position="1"/>
        <end position="35"/>
    </location>
</feature>
<keyword evidence="3" id="KW-1185">Reference proteome</keyword>
<gene>
    <name evidence="2" type="ORF">LINJ_07_0900</name>
</gene>
<reference evidence="2 3" key="2">
    <citation type="journal article" date="2011" name="Genome Res.">
        <title>Chromosome and gene copy number variation allow major structural change between species and strains of Leishmania.</title>
        <authorList>
            <person name="Rogers M.B."/>
            <person name="Hilley J.D."/>
            <person name="Dickens N.J."/>
            <person name="Wilkes J."/>
            <person name="Bates P.A."/>
            <person name="Depledge D.P."/>
            <person name="Harris D."/>
            <person name="Her Y."/>
            <person name="Herzyk P."/>
            <person name="Imamura H."/>
            <person name="Otto T.D."/>
            <person name="Sanders M."/>
            <person name="Seeger K."/>
            <person name="Dujardin J.C."/>
            <person name="Berriman M."/>
            <person name="Smith D.F."/>
            <person name="Hertz-Fowler C."/>
            <person name="Mottram J.C."/>
        </authorList>
    </citation>
    <scope>NUCLEOTIDE SEQUENCE [LARGE SCALE GENOMIC DNA]</scope>
    <source>
        <strain evidence="2 3">JPCM5</strain>
    </source>
</reference>
<feature type="compositionally biased region" description="Low complexity" evidence="1">
    <location>
        <begin position="171"/>
        <end position="180"/>
    </location>
</feature>
<dbReference type="KEGG" id="lif:LINJ_07_0900"/>